<reference evidence="2 3" key="1">
    <citation type="journal article" date="2021" name="Nat. Plants">
        <title>The Taxus genome provides insights into paclitaxel biosynthesis.</title>
        <authorList>
            <person name="Xiong X."/>
            <person name="Gou J."/>
            <person name="Liao Q."/>
            <person name="Li Y."/>
            <person name="Zhou Q."/>
            <person name="Bi G."/>
            <person name="Li C."/>
            <person name="Du R."/>
            <person name="Wang X."/>
            <person name="Sun T."/>
            <person name="Guo L."/>
            <person name="Liang H."/>
            <person name="Lu P."/>
            <person name="Wu Y."/>
            <person name="Zhang Z."/>
            <person name="Ro D.K."/>
            <person name="Shang Y."/>
            <person name="Huang S."/>
            <person name="Yan J."/>
        </authorList>
    </citation>
    <scope>NUCLEOTIDE SEQUENCE [LARGE SCALE GENOMIC DNA]</scope>
    <source>
        <strain evidence="2">Ta-2019</strain>
    </source>
</reference>
<feature type="non-terminal residue" evidence="2">
    <location>
        <position position="59"/>
    </location>
</feature>
<evidence type="ECO:0000313" key="3">
    <source>
        <dbReference type="Proteomes" id="UP000824469"/>
    </source>
</evidence>
<dbReference type="EMBL" id="JAHRHJ020000007">
    <property type="protein sequence ID" value="KAH9310180.1"/>
    <property type="molecule type" value="Genomic_DNA"/>
</dbReference>
<comment type="caution">
    <text evidence="2">The sequence shown here is derived from an EMBL/GenBank/DDBJ whole genome shotgun (WGS) entry which is preliminary data.</text>
</comment>
<dbReference type="Proteomes" id="UP000824469">
    <property type="component" value="Unassembled WGS sequence"/>
</dbReference>
<dbReference type="AlphaFoldDB" id="A0AA38FUC4"/>
<evidence type="ECO:0000256" key="1">
    <source>
        <dbReference type="SAM" id="MobiDB-lite"/>
    </source>
</evidence>
<proteinExistence type="predicted"/>
<feature type="non-terminal residue" evidence="2">
    <location>
        <position position="1"/>
    </location>
</feature>
<gene>
    <name evidence="2" type="ORF">KI387_038091</name>
</gene>
<organism evidence="2 3">
    <name type="scientific">Taxus chinensis</name>
    <name type="common">Chinese yew</name>
    <name type="synonym">Taxus wallichiana var. chinensis</name>
    <dbReference type="NCBI Taxonomy" id="29808"/>
    <lineage>
        <taxon>Eukaryota</taxon>
        <taxon>Viridiplantae</taxon>
        <taxon>Streptophyta</taxon>
        <taxon>Embryophyta</taxon>
        <taxon>Tracheophyta</taxon>
        <taxon>Spermatophyta</taxon>
        <taxon>Pinopsida</taxon>
        <taxon>Pinidae</taxon>
        <taxon>Conifers II</taxon>
        <taxon>Cupressales</taxon>
        <taxon>Taxaceae</taxon>
        <taxon>Taxus</taxon>
    </lineage>
</organism>
<name>A0AA38FUC4_TAXCH</name>
<keyword evidence="3" id="KW-1185">Reference proteome</keyword>
<accession>A0AA38FUC4</accession>
<evidence type="ECO:0000313" key="2">
    <source>
        <dbReference type="EMBL" id="KAH9310180.1"/>
    </source>
</evidence>
<protein>
    <submittedName>
        <fullName evidence="2">Uncharacterized protein</fullName>
    </submittedName>
</protein>
<sequence length="59" mass="6234">RRSHRGRAPSGTERRTDATGGGGGTEPHPGVDVDATEQGEEGRVAARTGPRLGRRLTNR</sequence>
<feature type="region of interest" description="Disordered" evidence="1">
    <location>
        <begin position="1"/>
        <end position="59"/>
    </location>
</feature>